<evidence type="ECO:0000256" key="1">
    <source>
        <dbReference type="ARBA" id="ARBA00004123"/>
    </source>
</evidence>
<dbReference type="OrthoDB" id="295274at2759"/>
<name>A0A9P7T012_9HYPO</name>
<evidence type="ECO:0000313" key="7">
    <source>
        <dbReference type="EMBL" id="KAG6015330.1"/>
    </source>
</evidence>
<accession>A0A9P7T012</accession>
<dbReference type="EMBL" id="SRPW01000357">
    <property type="protein sequence ID" value="KAG6015330.1"/>
    <property type="molecule type" value="Genomic_DNA"/>
</dbReference>
<dbReference type="GO" id="GO:0003700">
    <property type="term" value="F:DNA-binding transcription factor activity"/>
    <property type="evidence" value="ECO:0007669"/>
    <property type="project" value="InterPro"/>
</dbReference>
<dbReference type="PROSITE" id="PS50217">
    <property type="entry name" value="BZIP"/>
    <property type="match status" value="1"/>
</dbReference>
<feature type="domain" description="BZIP" evidence="6">
    <location>
        <begin position="164"/>
        <end position="227"/>
    </location>
</feature>
<evidence type="ECO:0000256" key="2">
    <source>
        <dbReference type="ARBA" id="ARBA00023015"/>
    </source>
</evidence>
<evidence type="ECO:0000259" key="6">
    <source>
        <dbReference type="PROSITE" id="PS50217"/>
    </source>
</evidence>
<proteinExistence type="predicted"/>
<feature type="compositionally biased region" description="Basic and acidic residues" evidence="5">
    <location>
        <begin position="149"/>
        <end position="175"/>
    </location>
</feature>
<dbReference type="Proteomes" id="UP000748025">
    <property type="component" value="Unassembled WGS sequence"/>
</dbReference>
<keyword evidence="8" id="KW-1185">Reference proteome</keyword>
<comment type="subcellular location">
    <subcellularLocation>
        <location evidence="1">Nucleus</location>
    </subcellularLocation>
</comment>
<dbReference type="CDD" id="cd14687">
    <property type="entry name" value="bZIP_ATF2"/>
    <property type="match status" value="1"/>
</dbReference>
<dbReference type="PROSITE" id="PS00036">
    <property type="entry name" value="BZIP_BASIC"/>
    <property type="match status" value="1"/>
</dbReference>
<keyword evidence="3" id="KW-0804">Transcription</keyword>
<dbReference type="Pfam" id="PF00170">
    <property type="entry name" value="bZIP_1"/>
    <property type="match status" value="1"/>
</dbReference>
<feature type="region of interest" description="Disordered" evidence="5">
    <location>
        <begin position="1"/>
        <end position="28"/>
    </location>
</feature>
<sequence length="299" mass="33168">MLTANFSIGSIPVAKPDPGGSLNLNSPGDSFFNSPGRCLFGDDTMELTYPEPPSGFQDQFDGGGSTDLFSLHPAFPPMPDSNPSTARVSNTSPQLVSEAPASPLSSETPLKPDTQPPRQAKTKKKSSKQAYELDNEKPNTASKTRRQSKRESGRSTRNDEAKNPTRRERSLERNRVAASKCRKRKKAWTEKLEEKKSGLEAMHSELQSQYLSLLQESSHLKNHLITHAGCHDPNIDVWINNEASKYVRRLSGENFHRPRRNSHCTGLSESSPAMEGDDSNEEDVVKGTFNDDFSEEMFG</sequence>
<dbReference type="PANTHER" id="PTHR19304">
    <property type="entry name" value="CYCLIC-AMP RESPONSE ELEMENT BINDING PROTEIN"/>
    <property type="match status" value="1"/>
</dbReference>
<reference evidence="7" key="1">
    <citation type="journal article" date="2020" name="bioRxiv">
        <title>Whole genome comparisons of ergot fungi reveals the divergence and evolution of species within the genus Claviceps are the result of varying mechanisms driving genome evolution and host range expansion.</title>
        <authorList>
            <person name="Wyka S.A."/>
            <person name="Mondo S.J."/>
            <person name="Liu M."/>
            <person name="Dettman J."/>
            <person name="Nalam V."/>
            <person name="Broders K.D."/>
        </authorList>
    </citation>
    <scope>NUCLEOTIDE SEQUENCE</scope>
    <source>
        <strain evidence="7">CCC 602</strain>
    </source>
</reference>
<dbReference type="AlphaFoldDB" id="A0A9P7T012"/>
<feature type="region of interest" description="Disordered" evidence="5">
    <location>
        <begin position="49"/>
        <end position="186"/>
    </location>
</feature>
<gene>
    <name evidence="7" type="ORF">E4U43_005430</name>
</gene>
<protein>
    <recommendedName>
        <fullName evidence="6">BZIP domain-containing protein</fullName>
    </recommendedName>
</protein>
<dbReference type="InterPro" id="IPR051027">
    <property type="entry name" value="bZIP_transcription_factors"/>
</dbReference>
<evidence type="ECO:0000256" key="5">
    <source>
        <dbReference type="SAM" id="MobiDB-lite"/>
    </source>
</evidence>
<keyword evidence="4" id="KW-0539">Nucleus</keyword>
<feature type="compositionally biased region" description="Polar residues" evidence="5">
    <location>
        <begin position="81"/>
        <end position="95"/>
    </location>
</feature>
<evidence type="ECO:0000313" key="8">
    <source>
        <dbReference type="Proteomes" id="UP000748025"/>
    </source>
</evidence>
<evidence type="ECO:0000256" key="3">
    <source>
        <dbReference type="ARBA" id="ARBA00023163"/>
    </source>
</evidence>
<organism evidence="7 8">
    <name type="scientific">Claviceps pusilla</name>
    <dbReference type="NCBI Taxonomy" id="123648"/>
    <lineage>
        <taxon>Eukaryota</taxon>
        <taxon>Fungi</taxon>
        <taxon>Dikarya</taxon>
        <taxon>Ascomycota</taxon>
        <taxon>Pezizomycotina</taxon>
        <taxon>Sordariomycetes</taxon>
        <taxon>Hypocreomycetidae</taxon>
        <taxon>Hypocreales</taxon>
        <taxon>Clavicipitaceae</taxon>
        <taxon>Claviceps</taxon>
    </lineage>
</organism>
<dbReference type="InterPro" id="IPR004827">
    <property type="entry name" value="bZIP"/>
</dbReference>
<dbReference type="SUPFAM" id="SSF57959">
    <property type="entry name" value="Leucine zipper domain"/>
    <property type="match status" value="1"/>
</dbReference>
<keyword evidence="2" id="KW-0805">Transcription regulation</keyword>
<evidence type="ECO:0000256" key="4">
    <source>
        <dbReference type="ARBA" id="ARBA00023242"/>
    </source>
</evidence>
<dbReference type="Gene3D" id="1.20.5.170">
    <property type="match status" value="1"/>
</dbReference>
<dbReference type="SMART" id="SM00338">
    <property type="entry name" value="BRLZ"/>
    <property type="match status" value="1"/>
</dbReference>
<dbReference type="GO" id="GO:0005634">
    <property type="term" value="C:nucleus"/>
    <property type="evidence" value="ECO:0007669"/>
    <property type="project" value="UniProtKB-SubCell"/>
</dbReference>
<dbReference type="InterPro" id="IPR046347">
    <property type="entry name" value="bZIP_sf"/>
</dbReference>
<comment type="caution">
    <text evidence="7">The sequence shown here is derived from an EMBL/GenBank/DDBJ whole genome shotgun (WGS) entry which is preliminary data.</text>
</comment>
<feature type="region of interest" description="Disordered" evidence="5">
    <location>
        <begin position="258"/>
        <end position="299"/>
    </location>
</feature>